<dbReference type="RefSeq" id="WP_345600685.1">
    <property type="nucleotide sequence ID" value="NZ_BAABLT010000013.1"/>
</dbReference>
<dbReference type="PROSITE" id="PS00217">
    <property type="entry name" value="SUGAR_TRANSPORT_2"/>
    <property type="match status" value="1"/>
</dbReference>
<dbReference type="Gene3D" id="1.20.1250.20">
    <property type="entry name" value="MFS general substrate transporter like domains"/>
    <property type="match status" value="2"/>
</dbReference>
<organism evidence="12 13">
    <name type="scientific">Saccharopolyspora rosea</name>
    <dbReference type="NCBI Taxonomy" id="524884"/>
    <lineage>
        <taxon>Bacteria</taxon>
        <taxon>Bacillati</taxon>
        <taxon>Actinomycetota</taxon>
        <taxon>Actinomycetes</taxon>
        <taxon>Pseudonocardiales</taxon>
        <taxon>Pseudonocardiaceae</taxon>
        <taxon>Saccharopolyspora</taxon>
    </lineage>
</organism>
<dbReference type="PANTHER" id="PTHR43528:SF1">
    <property type="entry name" value="ALPHA-KETOGLUTARATE PERMEASE"/>
    <property type="match status" value="1"/>
</dbReference>
<accession>A0ABW3FYH7</accession>
<dbReference type="InterPro" id="IPR020846">
    <property type="entry name" value="MFS_dom"/>
</dbReference>
<keyword evidence="4" id="KW-1003">Cell membrane</keyword>
<evidence type="ECO:0000256" key="9">
    <source>
        <dbReference type="SAM" id="MobiDB-lite"/>
    </source>
</evidence>
<protein>
    <submittedName>
        <fullName evidence="12">MFS transporter</fullName>
    </submittedName>
</protein>
<dbReference type="InterPro" id="IPR036259">
    <property type="entry name" value="MFS_trans_sf"/>
</dbReference>
<evidence type="ECO:0000313" key="12">
    <source>
        <dbReference type="EMBL" id="MFD0923436.1"/>
    </source>
</evidence>
<dbReference type="InterPro" id="IPR011701">
    <property type="entry name" value="MFS"/>
</dbReference>
<evidence type="ECO:0000313" key="13">
    <source>
        <dbReference type="Proteomes" id="UP001597018"/>
    </source>
</evidence>
<keyword evidence="7 10" id="KW-1133">Transmembrane helix</keyword>
<evidence type="ECO:0000256" key="10">
    <source>
        <dbReference type="SAM" id="Phobius"/>
    </source>
</evidence>
<evidence type="ECO:0000256" key="2">
    <source>
        <dbReference type="ARBA" id="ARBA00008240"/>
    </source>
</evidence>
<feature type="transmembrane region" description="Helical" evidence="10">
    <location>
        <begin position="322"/>
        <end position="340"/>
    </location>
</feature>
<feature type="transmembrane region" description="Helical" evidence="10">
    <location>
        <begin position="106"/>
        <end position="125"/>
    </location>
</feature>
<evidence type="ECO:0000259" key="11">
    <source>
        <dbReference type="PROSITE" id="PS50850"/>
    </source>
</evidence>
<reference evidence="13" key="1">
    <citation type="journal article" date="2019" name="Int. J. Syst. Evol. Microbiol.">
        <title>The Global Catalogue of Microorganisms (GCM) 10K type strain sequencing project: providing services to taxonomists for standard genome sequencing and annotation.</title>
        <authorList>
            <consortium name="The Broad Institute Genomics Platform"/>
            <consortium name="The Broad Institute Genome Sequencing Center for Infectious Disease"/>
            <person name="Wu L."/>
            <person name="Ma J."/>
        </authorList>
    </citation>
    <scope>NUCLEOTIDE SEQUENCE [LARGE SCALE GENOMIC DNA]</scope>
    <source>
        <strain evidence="13">CCUG 56401</strain>
    </source>
</reference>
<feature type="transmembrane region" description="Helical" evidence="10">
    <location>
        <begin position="75"/>
        <end position="94"/>
    </location>
</feature>
<keyword evidence="5 10" id="KW-0812">Transmembrane</keyword>
<dbReference type="Proteomes" id="UP001597018">
    <property type="component" value="Unassembled WGS sequence"/>
</dbReference>
<name>A0ABW3FYH7_9PSEU</name>
<dbReference type="InterPro" id="IPR051084">
    <property type="entry name" value="H+-coupled_symporters"/>
</dbReference>
<evidence type="ECO:0000256" key="6">
    <source>
        <dbReference type="ARBA" id="ARBA00022847"/>
    </source>
</evidence>
<feature type="transmembrane region" description="Helical" evidence="10">
    <location>
        <begin position="411"/>
        <end position="430"/>
    </location>
</feature>
<feature type="transmembrane region" description="Helical" evidence="10">
    <location>
        <begin position="171"/>
        <end position="199"/>
    </location>
</feature>
<gene>
    <name evidence="12" type="ORF">ACFQ16_27140</name>
</gene>
<proteinExistence type="inferred from homology"/>
<evidence type="ECO:0000256" key="7">
    <source>
        <dbReference type="ARBA" id="ARBA00022989"/>
    </source>
</evidence>
<comment type="caution">
    <text evidence="12">The sequence shown here is derived from an EMBL/GenBank/DDBJ whole genome shotgun (WGS) entry which is preliminary data.</text>
</comment>
<dbReference type="InterPro" id="IPR005829">
    <property type="entry name" value="Sugar_transporter_CS"/>
</dbReference>
<feature type="transmembrane region" description="Helical" evidence="10">
    <location>
        <begin position="378"/>
        <end position="399"/>
    </location>
</feature>
<evidence type="ECO:0000256" key="8">
    <source>
        <dbReference type="ARBA" id="ARBA00023136"/>
    </source>
</evidence>
<evidence type="ECO:0000256" key="3">
    <source>
        <dbReference type="ARBA" id="ARBA00022448"/>
    </source>
</evidence>
<feature type="domain" description="Major facilitator superfamily (MFS) profile" evidence="11">
    <location>
        <begin position="35"/>
        <end position="435"/>
    </location>
</feature>
<feature type="transmembrane region" description="Helical" evidence="10">
    <location>
        <begin position="250"/>
        <end position="270"/>
    </location>
</feature>
<dbReference type="PANTHER" id="PTHR43528">
    <property type="entry name" value="ALPHA-KETOGLUTARATE PERMEASE"/>
    <property type="match status" value="1"/>
</dbReference>
<comment type="similarity">
    <text evidence="2">Belongs to the major facilitator superfamily. Metabolite:H+ Symporter (MHS) family (TC 2.A.1.6) family.</text>
</comment>
<dbReference type="Pfam" id="PF07690">
    <property type="entry name" value="MFS_1"/>
    <property type="match status" value="1"/>
</dbReference>
<evidence type="ECO:0000256" key="4">
    <source>
        <dbReference type="ARBA" id="ARBA00022475"/>
    </source>
</evidence>
<keyword evidence="8 10" id="KW-0472">Membrane</keyword>
<keyword evidence="13" id="KW-1185">Reference proteome</keyword>
<keyword evidence="3" id="KW-0813">Transport</keyword>
<feature type="transmembrane region" description="Helical" evidence="10">
    <location>
        <begin position="346"/>
        <end position="366"/>
    </location>
</feature>
<dbReference type="PROSITE" id="PS50850">
    <property type="entry name" value="MFS"/>
    <property type="match status" value="1"/>
</dbReference>
<dbReference type="EMBL" id="JBHTIW010000034">
    <property type="protein sequence ID" value="MFD0923436.1"/>
    <property type="molecule type" value="Genomic_DNA"/>
</dbReference>
<feature type="transmembrane region" description="Helical" evidence="10">
    <location>
        <begin position="211"/>
        <end position="230"/>
    </location>
</feature>
<evidence type="ECO:0000256" key="5">
    <source>
        <dbReference type="ARBA" id="ARBA00022692"/>
    </source>
</evidence>
<sequence length="444" mass="45612">MTGWWGPRRAAPRGAVAERGVPSTAGAGTTTGRRELLAGTVGGVVESFDWTIYAVLAPYFASRMFAGHDEVTKVLVAYAGFAISFVVRPVGSYLLGRVADARGRRFALMVSMGTICAGSLVIAALPTAATAGLAAPALLLLVRAVQGVAMGGENPSVAAYVTETAPAGRRFLHSALSYCGVIIGNVLCFAVVGALLLGFGEQGVVDGGWRIGFVVGAVLGLLAFWVRGTAAESGEFRRDAAPRPRLRGQLRNMVAVFLMTTGTTVGYYFGTTYLPEFAEQAGVSHAAANNLGMVPNLVLLMAAMAVAGVLADRFGAVRVFRIGLVLLALVTVPVMTALTAGRLPVWVATALYLVLGVAPTISLANVLFAEVFPVRVRVVAMGVPFTLGVALFGGTFPLVAQGLGAAGLLDAVPWAAAGAAALGLVGTAVLSPARQPVTAVPNDE</sequence>
<keyword evidence="6" id="KW-0769">Symport</keyword>
<evidence type="ECO:0000256" key="1">
    <source>
        <dbReference type="ARBA" id="ARBA00004651"/>
    </source>
</evidence>
<feature type="region of interest" description="Disordered" evidence="9">
    <location>
        <begin position="1"/>
        <end position="30"/>
    </location>
</feature>
<dbReference type="SUPFAM" id="SSF103473">
    <property type="entry name" value="MFS general substrate transporter"/>
    <property type="match status" value="1"/>
</dbReference>
<feature type="transmembrane region" description="Helical" evidence="10">
    <location>
        <begin position="290"/>
        <end position="310"/>
    </location>
</feature>
<comment type="subcellular location">
    <subcellularLocation>
        <location evidence="1">Cell membrane</location>
        <topology evidence="1">Multi-pass membrane protein</topology>
    </subcellularLocation>
</comment>